<protein>
    <recommendedName>
        <fullName evidence="2">Serpin domain-containing protein</fullName>
    </recommendedName>
</protein>
<dbReference type="Gene3D" id="3.30.497.10">
    <property type="entry name" value="Antithrombin, subunit I, domain 2"/>
    <property type="match status" value="2"/>
</dbReference>
<comment type="similarity">
    <text evidence="1">Belongs to the serpin family.</text>
</comment>
<dbReference type="InterPro" id="IPR042178">
    <property type="entry name" value="Serpin_sf_1"/>
</dbReference>
<dbReference type="GO" id="GO:0005615">
    <property type="term" value="C:extracellular space"/>
    <property type="evidence" value="ECO:0007669"/>
    <property type="project" value="InterPro"/>
</dbReference>
<dbReference type="InterPro" id="IPR036186">
    <property type="entry name" value="Serpin_sf"/>
</dbReference>
<gene>
    <name evidence="3" type="ORF">GLP40_19880</name>
</gene>
<comment type="caution">
    <text evidence="3">The sequence shown here is derived from an EMBL/GenBank/DDBJ whole genome shotgun (WGS) entry which is preliminary data.</text>
</comment>
<feature type="domain" description="Serpin" evidence="2">
    <location>
        <begin position="13"/>
        <end position="381"/>
    </location>
</feature>
<dbReference type="InterPro" id="IPR000215">
    <property type="entry name" value="Serpin_fam"/>
</dbReference>
<dbReference type="PANTHER" id="PTHR11461:SF211">
    <property type="entry name" value="GH10112P-RELATED"/>
    <property type="match status" value="1"/>
</dbReference>
<dbReference type="Pfam" id="PF00079">
    <property type="entry name" value="Serpin"/>
    <property type="match status" value="2"/>
</dbReference>
<dbReference type="RefSeq" id="WP_154789473.1">
    <property type="nucleotide sequence ID" value="NZ_WMBB01000009.1"/>
</dbReference>
<reference evidence="3 4" key="1">
    <citation type="submission" date="2019-11" db="EMBL/GenBank/DDBJ databases">
        <title>Nocardia sp. nov. CT2-14 isolated from soil.</title>
        <authorList>
            <person name="Kanchanasin P."/>
            <person name="Tanasupawat S."/>
            <person name="Yuki M."/>
            <person name="Kudo T."/>
        </authorList>
    </citation>
    <scope>NUCLEOTIDE SEQUENCE [LARGE SCALE GENOMIC DNA]</scope>
    <source>
        <strain evidence="3 4">CT2-14</strain>
    </source>
</reference>
<dbReference type="Proteomes" id="UP000432464">
    <property type="component" value="Unassembled WGS sequence"/>
</dbReference>
<accession>A0A6I3KW12</accession>
<evidence type="ECO:0000259" key="2">
    <source>
        <dbReference type="SMART" id="SM00093"/>
    </source>
</evidence>
<proteinExistence type="inferred from homology"/>
<dbReference type="AlphaFoldDB" id="A0A6I3KW12"/>
<evidence type="ECO:0000313" key="4">
    <source>
        <dbReference type="Proteomes" id="UP000432464"/>
    </source>
</evidence>
<dbReference type="SUPFAM" id="SSF56574">
    <property type="entry name" value="Serpins"/>
    <property type="match status" value="2"/>
</dbReference>
<dbReference type="SMART" id="SM00093">
    <property type="entry name" value="SERPIN"/>
    <property type="match status" value="1"/>
</dbReference>
<organism evidence="3 4">
    <name type="scientific">Nocardia aurantiaca</name>
    <dbReference type="NCBI Taxonomy" id="2675850"/>
    <lineage>
        <taxon>Bacteria</taxon>
        <taxon>Bacillati</taxon>
        <taxon>Actinomycetota</taxon>
        <taxon>Actinomycetes</taxon>
        <taxon>Mycobacteriales</taxon>
        <taxon>Nocardiaceae</taxon>
        <taxon>Nocardia</taxon>
    </lineage>
</organism>
<dbReference type="PANTHER" id="PTHR11461">
    <property type="entry name" value="SERINE PROTEASE INHIBITOR, SERPIN"/>
    <property type="match status" value="1"/>
</dbReference>
<dbReference type="InterPro" id="IPR023796">
    <property type="entry name" value="Serpin_dom"/>
</dbReference>
<sequence length="383" mass="40401">MPTALSVHIDAANRLTARWCATAGPGDFVLSGCGAWPLLALLAATAEEPGRSELAAATGLPAADAHAGALELLHTLAQAESVSAALGIWVRQGLPLRREWSTSLPAGTVQAITDQAALDTWADRHTGGLIEKFPLPVDSMTVMVLATALAARTTWLDPFHEDTMSITDGPWRGHAGPALTRSSSRPQDATILDATDPVTRVIVCGTGDLDVHLLLGRGTPGAVLTAGLEALAGTVPVRGHLPAGTRSPGLNVKAVKDRGQGDRLEMSLPPFEIRCLHDLIEQSALFGLTTVTDSARGHFPGMSEHPLYVDQAAQDVFARFTKDGFDAAAVTAMTMNLASARFLHKERTALHTTVTFDRPFGFLAVHRPTSLAVVAGWVAHPGR</sequence>
<keyword evidence="4" id="KW-1185">Reference proteome</keyword>
<name>A0A6I3KW12_9NOCA</name>
<dbReference type="EMBL" id="WMBB01000009">
    <property type="protein sequence ID" value="MTE15023.1"/>
    <property type="molecule type" value="Genomic_DNA"/>
</dbReference>
<evidence type="ECO:0000313" key="3">
    <source>
        <dbReference type="EMBL" id="MTE15023.1"/>
    </source>
</evidence>
<dbReference type="GO" id="GO:0004867">
    <property type="term" value="F:serine-type endopeptidase inhibitor activity"/>
    <property type="evidence" value="ECO:0007669"/>
    <property type="project" value="InterPro"/>
</dbReference>
<evidence type="ECO:0000256" key="1">
    <source>
        <dbReference type="RuleBase" id="RU000411"/>
    </source>
</evidence>